<dbReference type="RefSeq" id="WP_189007813.1">
    <property type="nucleotide sequence ID" value="NZ_BMOD01000032.1"/>
</dbReference>
<feature type="chain" id="PRO_5045669594" evidence="1">
    <location>
        <begin position="20"/>
        <end position="125"/>
    </location>
</feature>
<name>A0ABQ2DF01_9DEIO</name>
<keyword evidence="3" id="KW-1185">Reference proteome</keyword>
<proteinExistence type="predicted"/>
<evidence type="ECO:0000313" key="3">
    <source>
        <dbReference type="Proteomes" id="UP000632222"/>
    </source>
</evidence>
<organism evidence="2 3">
    <name type="scientific">Deinococcus roseus</name>
    <dbReference type="NCBI Taxonomy" id="392414"/>
    <lineage>
        <taxon>Bacteria</taxon>
        <taxon>Thermotogati</taxon>
        <taxon>Deinococcota</taxon>
        <taxon>Deinococci</taxon>
        <taxon>Deinococcales</taxon>
        <taxon>Deinococcaceae</taxon>
        <taxon>Deinococcus</taxon>
    </lineage>
</organism>
<gene>
    <name evidence="2" type="ORF">GCM10008938_46480</name>
</gene>
<dbReference type="Proteomes" id="UP000632222">
    <property type="component" value="Unassembled WGS sequence"/>
</dbReference>
<feature type="signal peptide" evidence="1">
    <location>
        <begin position="1"/>
        <end position="19"/>
    </location>
</feature>
<accession>A0ABQ2DF01</accession>
<comment type="caution">
    <text evidence="2">The sequence shown here is derived from an EMBL/GenBank/DDBJ whole genome shotgun (WGS) entry which is preliminary data.</text>
</comment>
<reference evidence="3" key="1">
    <citation type="journal article" date="2019" name="Int. J. Syst. Evol. Microbiol.">
        <title>The Global Catalogue of Microorganisms (GCM) 10K type strain sequencing project: providing services to taxonomists for standard genome sequencing and annotation.</title>
        <authorList>
            <consortium name="The Broad Institute Genomics Platform"/>
            <consortium name="The Broad Institute Genome Sequencing Center for Infectious Disease"/>
            <person name="Wu L."/>
            <person name="Ma J."/>
        </authorList>
    </citation>
    <scope>NUCLEOTIDE SEQUENCE [LARGE SCALE GENOMIC DNA]</scope>
    <source>
        <strain evidence="3">JCM 14370</strain>
    </source>
</reference>
<evidence type="ECO:0000313" key="2">
    <source>
        <dbReference type="EMBL" id="GGJ55090.1"/>
    </source>
</evidence>
<protein>
    <submittedName>
        <fullName evidence="2">Uncharacterized protein</fullName>
    </submittedName>
</protein>
<keyword evidence="1" id="KW-0732">Signal</keyword>
<evidence type="ECO:0000256" key="1">
    <source>
        <dbReference type="SAM" id="SignalP"/>
    </source>
</evidence>
<dbReference type="EMBL" id="BMOD01000032">
    <property type="protein sequence ID" value="GGJ55090.1"/>
    <property type="molecule type" value="Genomic_DNA"/>
</dbReference>
<sequence length="125" mass="13552">MLRTVVLLVSLFCFQCAQAACDMPAARKWLGSIGLELGWRPEVGSYIADTSGFKVKELTQKIDAAAKKYGWVSVGKWKIEGALVVNAEKTFSYKGVKHRLGILDATKAGYTGPFLAIYDGKGDGC</sequence>